<feature type="transmembrane region" description="Helical" evidence="1">
    <location>
        <begin position="185"/>
        <end position="210"/>
    </location>
</feature>
<dbReference type="AlphaFoldDB" id="A0A0F7SIA8"/>
<keyword evidence="1" id="KW-0812">Transmembrane</keyword>
<dbReference type="InterPro" id="IPR010721">
    <property type="entry name" value="UstE-like"/>
</dbReference>
<sequence length="451" mass="51581">MGLFRSTTSTLSTYSKFSSIPKLPFSDIQSFPETLLKSPPRSLADLQYIYTHSHPLYSAFLLVVWNSAWTWLASEITGNLSQVDRVWTFLPVMYTIHFTFQPLIAHYLSLASDNRPPITLKNYEEIVSYILAHTDHRQLLMLATQLFWSARLSFNAYRRGFFHPNSEDYRWEVLRDKVPKFLLKIFNILFIAIAQNVLLLGIALPSYYLLVQSNPTLYSSALSKKDAQALKTNSGPTRADWVLAGACVACVIGEYLSDGIQQAYQSWKHTPDEKRAKTKTWTVLPFGLGPKSLSITWGETDLRRGFVSEGLWSYSRHPAFALEQSFWLLQGLFPLVHLSSSVPSGFRQLRNQIASSDRPGWELIAGSATSVPWWPFAGALGLMSLFIASTLFTEYITSPKYPAYKRAYQRRVGMFWPLDTYLKRIWLSCTDGNFARRKLETELGWSKTKRD</sequence>
<feature type="transmembrane region" description="Helical" evidence="1">
    <location>
        <begin position="56"/>
        <end position="74"/>
    </location>
</feature>
<evidence type="ECO:0000256" key="1">
    <source>
        <dbReference type="SAM" id="Phobius"/>
    </source>
</evidence>
<keyword evidence="1" id="KW-1133">Transmembrane helix</keyword>
<dbReference type="Pfam" id="PF06966">
    <property type="entry name" value="DUF1295"/>
    <property type="match status" value="1"/>
</dbReference>
<dbReference type="GO" id="GO:0016020">
    <property type="term" value="C:membrane"/>
    <property type="evidence" value="ECO:0007669"/>
    <property type="project" value="TreeGrafter"/>
</dbReference>
<proteinExistence type="predicted"/>
<reference evidence="2" key="1">
    <citation type="submission" date="2014-08" db="EMBL/GenBank/DDBJ databases">
        <authorList>
            <person name="Sharma Rahul"/>
            <person name="Thines Marco"/>
        </authorList>
    </citation>
    <scope>NUCLEOTIDE SEQUENCE</scope>
</reference>
<dbReference type="PANTHER" id="PTHR32251">
    <property type="entry name" value="3-OXO-5-ALPHA-STEROID 4-DEHYDROGENASE"/>
    <property type="match status" value="1"/>
</dbReference>
<dbReference type="PANTHER" id="PTHR32251:SF23">
    <property type="entry name" value="3-OXO-5-ALPHA-STEROID 4-DEHYDROGENASE (DUF1295)"/>
    <property type="match status" value="1"/>
</dbReference>
<name>A0A0F7SIA8_PHARH</name>
<organism evidence="2">
    <name type="scientific">Phaffia rhodozyma</name>
    <name type="common">Yeast</name>
    <name type="synonym">Xanthophyllomyces dendrorhous</name>
    <dbReference type="NCBI Taxonomy" id="264483"/>
    <lineage>
        <taxon>Eukaryota</taxon>
        <taxon>Fungi</taxon>
        <taxon>Dikarya</taxon>
        <taxon>Basidiomycota</taxon>
        <taxon>Agaricomycotina</taxon>
        <taxon>Tremellomycetes</taxon>
        <taxon>Cystofilobasidiales</taxon>
        <taxon>Mrakiaceae</taxon>
        <taxon>Phaffia</taxon>
    </lineage>
</organism>
<feature type="transmembrane region" description="Helical" evidence="1">
    <location>
        <begin position="86"/>
        <end position="108"/>
    </location>
</feature>
<dbReference type="EMBL" id="LN483167">
    <property type="protein sequence ID" value="CDZ97443.1"/>
    <property type="molecule type" value="Genomic_DNA"/>
</dbReference>
<keyword evidence="1" id="KW-0472">Membrane</keyword>
<protein>
    <submittedName>
        <fullName evidence="2">Predicted steroid reductase</fullName>
    </submittedName>
</protein>
<evidence type="ECO:0000313" key="2">
    <source>
        <dbReference type="EMBL" id="CDZ97443.1"/>
    </source>
</evidence>
<accession>A0A0F7SIA8</accession>